<accession>K1T315</accession>
<feature type="coiled-coil region" evidence="3">
    <location>
        <begin position="40"/>
        <end position="71"/>
    </location>
</feature>
<sequence>MEVYQGKSVFGGIAIGRISVHKKDEQQVKRVKIENPDLEIARYRQARQTAMEQLQNLYQKALKEVGEANAAI</sequence>
<keyword evidence="5" id="KW-0670">Pyruvate</keyword>
<dbReference type="GO" id="GO:0009401">
    <property type="term" value="P:phosphoenolpyruvate-dependent sugar phosphotransferase system"/>
    <property type="evidence" value="ECO:0007669"/>
    <property type="project" value="InterPro"/>
</dbReference>
<feature type="non-terminal residue" evidence="5">
    <location>
        <position position="72"/>
    </location>
</feature>
<name>K1T315_9ZZZZ</name>
<reference evidence="5" key="1">
    <citation type="journal article" date="2013" name="Environ. Microbiol.">
        <title>Microbiota from the distal guts of lean and obese adolescents exhibit partial functional redundancy besides clear differences in community structure.</title>
        <authorList>
            <person name="Ferrer M."/>
            <person name="Ruiz A."/>
            <person name="Lanza F."/>
            <person name="Haange S.B."/>
            <person name="Oberbach A."/>
            <person name="Till H."/>
            <person name="Bargiela R."/>
            <person name="Campoy C."/>
            <person name="Segura M.T."/>
            <person name="Richter M."/>
            <person name="von Bergen M."/>
            <person name="Seifert J."/>
            <person name="Suarez A."/>
        </authorList>
    </citation>
    <scope>NUCLEOTIDE SEQUENCE</scope>
</reference>
<gene>
    <name evidence="5" type="ORF">LEA_12830</name>
</gene>
<dbReference type="EMBL" id="AJWY01008690">
    <property type="protein sequence ID" value="EKC60510.1"/>
    <property type="molecule type" value="Genomic_DNA"/>
</dbReference>
<organism evidence="5">
    <name type="scientific">human gut metagenome</name>
    <dbReference type="NCBI Taxonomy" id="408170"/>
    <lineage>
        <taxon>unclassified sequences</taxon>
        <taxon>metagenomes</taxon>
        <taxon>organismal metagenomes</taxon>
    </lineage>
</organism>
<keyword evidence="2 5" id="KW-0808">Transferase</keyword>
<evidence type="ECO:0000256" key="3">
    <source>
        <dbReference type="SAM" id="Coils"/>
    </source>
</evidence>
<dbReference type="Gene3D" id="1.10.274.10">
    <property type="entry name" value="PtsI, HPr-binding domain"/>
    <property type="match status" value="1"/>
</dbReference>
<dbReference type="InterPro" id="IPR008731">
    <property type="entry name" value="PTS_EIN"/>
</dbReference>
<dbReference type="Pfam" id="PF05524">
    <property type="entry name" value="PEP-utilisers_N"/>
    <property type="match status" value="1"/>
</dbReference>
<evidence type="ECO:0000256" key="1">
    <source>
        <dbReference type="ARBA" id="ARBA00007837"/>
    </source>
</evidence>
<comment type="similarity">
    <text evidence="1">Belongs to the PEP-utilizing enzyme family.</text>
</comment>
<proteinExistence type="inferred from homology"/>
<dbReference type="SUPFAM" id="SSF47831">
    <property type="entry name" value="Enzyme I of the PEP:sugar phosphotransferase system HPr-binding (sub)domain"/>
    <property type="match status" value="1"/>
</dbReference>
<evidence type="ECO:0000313" key="5">
    <source>
        <dbReference type="EMBL" id="EKC60510.1"/>
    </source>
</evidence>
<feature type="domain" description="Phosphotransferase system enzyme I N-terminal" evidence="4">
    <location>
        <begin position="5"/>
        <end position="72"/>
    </location>
</feature>
<dbReference type="GO" id="GO:0016740">
    <property type="term" value="F:transferase activity"/>
    <property type="evidence" value="ECO:0007669"/>
    <property type="project" value="UniProtKB-KW"/>
</dbReference>
<dbReference type="Gene3D" id="3.50.30.10">
    <property type="entry name" value="Phosphohistidine domain"/>
    <property type="match status" value="1"/>
</dbReference>
<dbReference type="InterPro" id="IPR036618">
    <property type="entry name" value="PtsI_HPr-bd_sf"/>
</dbReference>
<evidence type="ECO:0000259" key="4">
    <source>
        <dbReference type="Pfam" id="PF05524"/>
    </source>
</evidence>
<protein>
    <submittedName>
        <fullName evidence="5">Phosphoenolpyruvate--protein phosphotransferase</fullName>
    </submittedName>
</protein>
<dbReference type="AlphaFoldDB" id="K1T315"/>
<comment type="caution">
    <text evidence="5">The sequence shown here is derived from an EMBL/GenBank/DDBJ whole genome shotgun (WGS) entry which is preliminary data.</text>
</comment>
<evidence type="ECO:0000256" key="2">
    <source>
        <dbReference type="ARBA" id="ARBA00022679"/>
    </source>
</evidence>
<keyword evidence="3" id="KW-0175">Coiled coil</keyword>